<dbReference type="GO" id="GO:0008448">
    <property type="term" value="F:N-acetylglucosamine-6-phosphate deacetylase activity"/>
    <property type="evidence" value="ECO:0007669"/>
    <property type="project" value="UniProtKB-EC"/>
</dbReference>
<evidence type="ECO:0000256" key="7">
    <source>
        <dbReference type="ARBA" id="ARBA00047647"/>
    </source>
</evidence>
<dbReference type="Pfam" id="PF01979">
    <property type="entry name" value="Amidohydro_1"/>
    <property type="match status" value="1"/>
</dbReference>
<proteinExistence type="inferred from homology"/>
<feature type="active site" description="Proton donor/acceptor" evidence="10">
    <location>
        <position position="274"/>
    </location>
</feature>
<evidence type="ECO:0000256" key="2">
    <source>
        <dbReference type="ARBA" id="ARBA00011899"/>
    </source>
</evidence>
<feature type="binding site" evidence="11">
    <location>
        <position position="251"/>
    </location>
    <ligand>
        <name>substrate</name>
    </ligand>
</feature>
<evidence type="ECO:0000256" key="4">
    <source>
        <dbReference type="ARBA" id="ARBA00022723"/>
    </source>
</evidence>
<feature type="binding site" evidence="12">
    <location>
        <position position="129"/>
    </location>
    <ligand>
        <name>Zn(2+)</name>
        <dbReference type="ChEBI" id="CHEBI:29105"/>
    </ligand>
</feature>
<dbReference type="PANTHER" id="PTHR11113:SF14">
    <property type="entry name" value="N-ACETYLGLUCOSAMINE-6-PHOSPHATE DEACETYLASE"/>
    <property type="match status" value="1"/>
</dbReference>
<comment type="caution">
    <text evidence="14">The sequence shown here is derived from an EMBL/GenBank/DDBJ whole genome shotgun (WGS) entry which is preliminary data.</text>
</comment>
<feature type="binding site" evidence="11">
    <location>
        <position position="140"/>
    </location>
    <ligand>
        <name>substrate</name>
    </ligand>
</feature>
<evidence type="ECO:0000259" key="13">
    <source>
        <dbReference type="Pfam" id="PF01979"/>
    </source>
</evidence>
<comment type="catalytic activity">
    <reaction evidence="7">
        <text>N-acetyl-D-glucosamine 6-phosphate + H2O = D-glucosamine 6-phosphate + acetate</text>
        <dbReference type="Rhea" id="RHEA:22936"/>
        <dbReference type="ChEBI" id="CHEBI:15377"/>
        <dbReference type="ChEBI" id="CHEBI:30089"/>
        <dbReference type="ChEBI" id="CHEBI:57513"/>
        <dbReference type="ChEBI" id="CHEBI:58725"/>
        <dbReference type="EC" id="3.5.1.25"/>
    </reaction>
</comment>
<dbReference type="PIRSF" id="PIRSF038994">
    <property type="entry name" value="NagA"/>
    <property type="match status" value="1"/>
</dbReference>
<comment type="similarity">
    <text evidence="1 9">Belongs to the metallo-dependent hydrolases superfamily. NagA family.</text>
</comment>
<evidence type="ECO:0000256" key="10">
    <source>
        <dbReference type="PIRSR" id="PIRSR038994-1"/>
    </source>
</evidence>
<dbReference type="EMBL" id="JACHIV010000001">
    <property type="protein sequence ID" value="MBB5072737.1"/>
    <property type="molecule type" value="Genomic_DNA"/>
</dbReference>
<evidence type="ECO:0000256" key="1">
    <source>
        <dbReference type="ARBA" id="ARBA00010716"/>
    </source>
</evidence>
<dbReference type="FunFam" id="3.20.20.140:FF:000004">
    <property type="entry name" value="N-acetylglucosamine-6-phosphate deacetylase"/>
    <property type="match status" value="1"/>
</dbReference>
<keyword evidence="4 12" id="KW-0479">Metal-binding</keyword>
<dbReference type="Gene3D" id="3.20.20.140">
    <property type="entry name" value="Metal-dependent hydrolases"/>
    <property type="match status" value="1"/>
</dbReference>
<dbReference type="GO" id="GO:0006046">
    <property type="term" value="P:N-acetylglucosamine catabolic process"/>
    <property type="evidence" value="ECO:0007669"/>
    <property type="project" value="TreeGrafter"/>
</dbReference>
<protein>
    <recommendedName>
        <fullName evidence="3">N-acetylglucosamine-6-phosphate deacetylase</fullName>
        <ecNumber evidence="2">3.5.1.25</ecNumber>
    </recommendedName>
</protein>
<dbReference type="SUPFAM" id="SSF51338">
    <property type="entry name" value="Composite domain of metallo-dependent hydrolases"/>
    <property type="match status" value="1"/>
</dbReference>
<dbReference type="NCBIfam" id="TIGR00221">
    <property type="entry name" value="nagA"/>
    <property type="match status" value="1"/>
</dbReference>
<feature type="binding site" evidence="11">
    <location>
        <position position="227"/>
    </location>
    <ligand>
        <name>substrate</name>
    </ligand>
</feature>
<dbReference type="AlphaFoldDB" id="A0A840NXB8"/>
<dbReference type="PANTHER" id="PTHR11113">
    <property type="entry name" value="N-ACETYLGLUCOSAMINE-6-PHOSPHATE DEACETYLASE"/>
    <property type="match status" value="1"/>
</dbReference>
<dbReference type="InterPro" id="IPR011059">
    <property type="entry name" value="Metal-dep_hydrolase_composite"/>
</dbReference>
<evidence type="ECO:0000256" key="12">
    <source>
        <dbReference type="PIRSR" id="PIRSR038994-3"/>
    </source>
</evidence>
<dbReference type="Gene3D" id="2.30.40.10">
    <property type="entry name" value="Urease, subunit C, domain 1"/>
    <property type="match status" value="1"/>
</dbReference>
<evidence type="ECO:0000256" key="5">
    <source>
        <dbReference type="ARBA" id="ARBA00022801"/>
    </source>
</evidence>
<gene>
    <name evidence="14" type="ORF">BJ969_005825</name>
</gene>
<evidence type="ECO:0000256" key="6">
    <source>
        <dbReference type="ARBA" id="ARBA00023277"/>
    </source>
</evidence>
<feature type="binding site" evidence="12">
    <location>
        <position position="216"/>
    </location>
    <ligand>
        <name>Zn(2+)</name>
        <dbReference type="ChEBI" id="CHEBI:29105"/>
    </ligand>
</feature>
<feature type="binding site" evidence="11">
    <location>
        <begin position="219"/>
        <end position="220"/>
    </location>
    <ligand>
        <name>substrate</name>
    </ligand>
</feature>
<feature type="binding site" evidence="12">
    <location>
        <position position="195"/>
    </location>
    <ligand>
        <name>Zn(2+)</name>
        <dbReference type="ChEBI" id="CHEBI:29105"/>
    </ligand>
</feature>
<keyword evidence="5 9" id="KW-0378">Hydrolase</keyword>
<evidence type="ECO:0000256" key="3">
    <source>
        <dbReference type="ARBA" id="ARBA00018029"/>
    </source>
</evidence>
<dbReference type="InterPro" id="IPR032466">
    <property type="entry name" value="Metal_Hydrolase"/>
</dbReference>
<dbReference type="InterPro" id="IPR006680">
    <property type="entry name" value="Amidohydro-rel"/>
</dbReference>
<feature type="binding site" evidence="11">
    <location>
        <begin position="307"/>
        <end position="309"/>
    </location>
    <ligand>
        <name>substrate</name>
    </ligand>
</feature>
<evidence type="ECO:0000256" key="9">
    <source>
        <dbReference type="PIRNR" id="PIRNR038994"/>
    </source>
</evidence>
<dbReference type="EC" id="3.5.1.25" evidence="2"/>
<sequence>MNAHDTGARTLTASRIVTPDGVLENGWIRLSGPVIDELGTGPAPAGATDLGDGWLVPGFVDIHCHGGGGGSFTGLEAEQTRAALAAHRSHGTTTTLASLVTAPLADLAKQVGALHELVVDGLLDGIHLEGPFLSAARCGAHDPALLREPDEQAVRTLLKAGKGSIRMVTLAPELDGAIPAVRTLAEQGVIAAIGHTDAVREQVLPAVDAGATVATHLFNGMRPLHHREPGPVGTLLDDERITVELICDLVHLHPAVVGFAARHAGAGRTVLITDAISATGAGDGTYELGKLPVTVVDGEPRLADGSLAGSTLTMDAAFRNLVHGGGLPVTAAVHAASTRPAELLGAADRVGSLRPGLAADLVLLDDDLDLRRVMKSGVWDSTGR</sequence>
<evidence type="ECO:0000313" key="14">
    <source>
        <dbReference type="EMBL" id="MBB5072737.1"/>
    </source>
</evidence>
<accession>A0A840NXB8</accession>
<dbReference type="CDD" id="cd00854">
    <property type="entry name" value="NagA"/>
    <property type="match status" value="1"/>
</dbReference>
<comment type="cofactor">
    <cofactor evidence="12">
        <name>a divalent metal cation</name>
        <dbReference type="ChEBI" id="CHEBI:60240"/>
    </cofactor>
    <text evidence="12">Binds 1 divalent metal cation per subunit.</text>
</comment>
<evidence type="ECO:0000313" key="15">
    <source>
        <dbReference type="Proteomes" id="UP000580474"/>
    </source>
</evidence>
<feature type="domain" description="Amidohydrolase-related" evidence="13">
    <location>
        <begin position="55"/>
        <end position="377"/>
    </location>
</feature>
<dbReference type="SUPFAM" id="SSF51556">
    <property type="entry name" value="Metallo-dependent hydrolases"/>
    <property type="match status" value="1"/>
</dbReference>
<organism evidence="14 15">
    <name type="scientific">Saccharopolyspora gloriosae</name>
    <dbReference type="NCBI Taxonomy" id="455344"/>
    <lineage>
        <taxon>Bacteria</taxon>
        <taxon>Bacillati</taxon>
        <taxon>Actinomycetota</taxon>
        <taxon>Actinomycetes</taxon>
        <taxon>Pseudonocardiales</taxon>
        <taxon>Pseudonocardiaceae</taxon>
        <taxon>Saccharopolyspora</taxon>
    </lineage>
</organism>
<dbReference type="RefSeq" id="WP_184484285.1">
    <property type="nucleotide sequence ID" value="NZ_JACHIV010000001.1"/>
</dbReference>
<keyword evidence="15" id="KW-1185">Reference proteome</keyword>
<dbReference type="Proteomes" id="UP000580474">
    <property type="component" value="Unassembled WGS sequence"/>
</dbReference>
<evidence type="ECO:0000256" key="8">
    <source>
        <dbReference type="ARBA" id="ARBA00060590"/>
    </source>
</evidence>
<reference evidence="14 15" key="1">
    <citation type="submission" date="2020-08" db="EMBL/GenBank/DDBJ databases">
        <title>Sequencing the genomes of 1000 actinobacteria strains.</title>
        <authorList>
            <person name="Klenk H.-P."/>
        </authorList>
    </citation>
    <scope>NUCLEOTIDE SEQUENCE [LARGE SCALE GENOMIC DNA]</scope>
    <source>
        <strain evidence="14 15">DSM 45582</strain>
    </source>
</reference>
<dbReference type="InterPro" id="IPR003764">
    <property type="entry name" value="GlcNAc_6-P_deAcase"/>
</dbReference>
<name>A0A840NXB8_9PSEU</name>
<comment type="pathway">
    <text evidence="8">Amino-sugar metabolism; N-acetylneuraminate degradation; D-fructose 6-phosphate from N-acetylneuraminate: step 4/5.</text>
</comment>
<dbReference type="GO" id="GO:0046872">
    <property type="term" value="F:metal ion binding"/>
    <property type="evidence" value="ECO:0007669"/>
    <property type="project" value="UniProtKB-KW"/>
</dbReference>
<keyword evidence="6 9" id="KW-0119">Carbohydrate metabolism</keyword>
<evidence type="ECO:0000256" key="11">
    <source>
        <dbReference type="PIRSR" id="PIRSR038994-2"/>
    </source>
</evidence>